<proteinExistence type="predicted"/>
<feature type="compositionally biased region" description="Basic and acidic residues" evidence="1">
    <location>
        <begin position="247"/>
        <end position="258"/>
    </location>
</feature>
<sequence>MIKIVNKQKIIKNPSTIHFFNHELEPIKELYGSSVSDDSPAHLSYGTNKIKDEYRSFKLKNYRKDNCIAFPAFNEVTPIDFYTLSIAVNEGIDIFAKYQTKLNKLHIMYEDCKSEDVLNYLLEETSFDDIDIQKFVYYLYLFCDIFDYHYENISGMIGVVKSLRSDEDTFETTSNHTNFNNLKYTSKYENAGLVYLVDFSISLSTIARLKGIVEYSNIQEIYNCIKKDIDFSKHPSLEKILKSNEDNLKSSKSSKDSKCSNNTVEISNNDKNKDKNKKIKNLLFSFFLDNHAALFFVLSHISYEMATFVESIKKQKINSDFIDYTSSRLVQRLDNRFEKIWRNL</sequence>
<comment type="caution">
    <text evidence="2">The sequence shown here is derived from an EMBL/GenBank/DDBJ whole genome shotgun (WGS) entry which is preliminary data.</text>
</comment>
<evidence type="ECO:0000256" key="1">
    <source>
        <dbReference type="SAM" id="MobiDB-lite"/>
    </source>
</evidence>
<evidence type="ECO:0000313" key="2">
    <source>
        <dbReference type="EMBL" id="PST41046.1"/>
    </source>
</evidence>
<reference evidence="3" key="1">
    <citation type="submission" date="2018-03" db="EMBL/GenBank/DDBJ databases">
        <title>Lachnoclostridium SNUG30370 gen.nov., sp.nov., isolated from human faeces.</title>
        <authorList>
            <person name="Seo B."/>
            <person name="Jeon K."/>
            <person name="Ko G."/>
        </authorList>
    </citation>
    <scope>NUCLEOTIDE SEQUENCE [LARGE SCALE GENOMIC DNA]</scope>
    <source>
        <strain evidence="3">SNUG30370</strain>
    </source>
</reference>
<feature type="region of interest" description="Disordered" evidence="1">
    <location>
        <begin position="247"/>
        <end position="271"/>
    </location>
</feature>
<gene>
    <name evidence="2" type="ORF">C7U55_05230</name>
</gene>
<keyword evidence="3" id="KW-1185">Reference proteome</keyword>
<dbReference type="EMBL" id="PYLP01000004">
    <property type="protein sequence ID" value="PST41046.1"/>
    <property type="molecule type" value="Genomic_DNA"/>
</dbReference>
<dbReference type="GeneID" id="77470495"/>
<dbReference type="Proteomes" id="UP000241201">
    <property type="component" value="Unassembled WGS sequence"/>
</dbReference>
<name>A0A2T3G0I4_9FIRM</name>
<protein>
    <submittedName>
        <fullName evidence="2">Uncharacterized protein</fullName>
    </submittedName>
</protein>
<dbReference type="RefSeq" id="WP_106987656.1">
    <property type="nucleotide sequence ID" value="NZ_PYLP01000004.1"/>
</dbReference>
<accession>A0A2T3G0I4</accession>
<dbReference type="AlphaFoldDB" id="A0A2T3G0I4"/>
<organism evidence="2 3">
    <name type="scientific">Faecalibacillus faecis</name>
    <dbReference type="NCBI Taxonomy" id="1982628"/>
    <lineage>
        <taxon>Bacteria</taxon>
        <taxon>Bacillati</taxon>
        <taxon>Bacillota</taxon>
        <taxon>Erysipelotrichia</taxon>
        <taxon>Erysipelotrichales</taxon>
        <taxon>Coprobacillaceae</taxon>
        <taxon>Faecalibacillus</taxon>
    </lineage>
</organism>
<evidence type="ECO:0000313" key="3">
    <source>
        <dbReference type="Proteomes" id="UP000241201"/>
    </source>
</evidence>